<name>A0A653A6I5_UNCDX</name>
<protein>
    <recommendedName>
        <fullName evidence="1">Transposase IS66 C-terminal domain-containing protein</fullName>
    </recommendedName>
</protein>
<dbReference type="EMBL" id="UPXX01000023">
    <property type="protein sequence ID" value="VBB43575.1"/>
    <property type="molecule type" value="Genomic_DNA"/>
</dbReference>
<proteinExistence type="predicted"/>
<dbReference type="Pfam" id="PF13817">
    <property type="entry name" value="DDE_Tnp_IS66_C"/>
    <property type="match status" value="1"/>
</dbReference>
<organism evidence="2">
    <name type="scientific">Uncultured Desulfatiglans sp</name>
    <dbReference type="NCBI Taxonomy" id="1748965"/>
    <lineage>
        <taxon>Bacteria</taxon>
        <taxon>Pseudomonadati</taxon>
        <taxon>Thermodesulfobacteriota</taxon>
        <taxon>Desulfobacteria</taxon>
        <taxon>Desulfatiglandales</taxon>
        <taxon>Desulfatiglandaceae</taxon>
        <taxon>Desulfatiglans</taxon>
        <taxon>environmental samples</taxon>
    </lineage>
</organism>
<feature type="domain" description="Transposase IS66 C-terminal" evidence="1">
    <location>
        <begin position="2"/>
        <end position="38"/>
    </location>
</feature>
<dbReference type="AlphaFoldDB" id="A0A653A6I5"/>
<dbReference type="InterPro" id="IPR039552">
    <property type="entry name" value="IS66_C"/>
</dbReference>
<reference evidence="2" key="1">
    <citation type="submission" date="2018-07" db="EMBL/GenBank/DDBJ databases">
        <authorList>
            <consortium name="Genoscope - CEA"/>
            <person name="William W."/>
        </authorList>
    </citation>
    <scope>NUCLEOTIDE SEQUENCE</scope>
    <source>
        <strain evidence="2">IK1</strain>
    </source>
</reference>
<evidence type="ECO:0000259" key="1">
    <source>
        <dbReference type="Pfam" id="PF13817"/>
    </source>
</evidence>
<evidence type="ECO:0000313" key="2">
    <source>
        <dbReference type="EMBL" id="VBB43575.1"/>
    </source>
</evidence>
<gene>
    <name evidence="2" type="ORF">TRIP_B30003</name>
</gene>
<accession>A0A653A6I5</accession>
<sequence length="57" mass="6773">MSLIQSCKARDINPWEYFDDMLRRIMRHPVNRLRELLPDQWHPLHKADASQGASTKV</sequence>